<dbReference type="Gene3D" id="3.40.50.720">
    <property type="entry name" value="NAD(P)-binding Rossmann-like Domain"/>
    <property type="match status" value="1"/>
</dbReference>
<dbReference type="InterPro" id="IPR036291">
    <property type="entry name" value="NAD(P)-bd_dom_sf"/>
</dbReference>
<dbReference type="PANTHER" id="PTHR13812:SF19">
    <property type="entry name" value="KETIMINE REDUCTASE MU-CRYSTALLIN"/>
    <property type="match status" value="1"/>
</dbReference>
<dbReference type="OrthoDB" id="4311033at2"/>
<evidence type="ECO:0000313" key="2">
    <source>
        <dbReference type="Proteomes" id="UP000019494"/>
    </source>
</evidence>
<dbReference type="InterPro" id="IPR003462">
    <property type="entry name" value="ODC_Mu_crystall"/>
</dbReference>
<dbReference type="GO" id="GO:0005737">
    <property type="term" value="C:cytoplasm"/>
    <property type="evidence" value="ECO:0007669"/>
    <property type="project" value="TreeGrafter"/>
</dbReference>
<accession>W9GLJ5</accession>
<dbReference type="EMBL" id="AWQS01000021">
    <property type="protein sequence ID" value="EWT07116.1"/>
    <property type="molecule type" value="Genomic_DNA"/>
</dbReference>
<dbReference type="PANTHER" id="PTHR13812">
    <property type="entry name" value="KETIMINE REDUCTASE MU-CRYSTALLIN"/>
    <property type="match status" value="1"/>
</dbReference>
<keyword evidence="2" id="KW-1185">Reference proteome</keyword>
<dbReference type="InterPro" id="IPR023401">
    <property type="entry name" value="ODC_N"/>
</dbReference>
<dbReference type="SUPFAM" id="SSF51735">
    <property type="entry name" value="NAD(P)-binding Rossmann-fold domains"/>
    <property type="match status" value="1"/>
</dbReference>
<dbReference type="AlphaFoldDB" id="W9GLJ5"/>
<dbReference type="PIRSF" id="PIRSF001439">
    <property type="entry name" value="CryM"/>
    <property type="match status" value="1"/>
</dbReference>
<proteinExistence type="predicted"/>
<comment type="caution">
    <text evidence="1">The sequence shown here is derived from an EMBL/GenBank/DDBJ whole genome shotgun (WGS) entry which is preliminary data.</text>
</comment>
<reference evidence="2" key="1">
    <citation type="submission" date="2013-08" db="EMBL/GenBank/DDBJ databases">
        <title>Intrasporangium oryzae NRRL B-24470.</title>
        <authorList>
            <person name="Liu H."/>
            <person name="Wang G."/>
        </authorList>
    </citation>
    <scope>NUCLEOTIDE SEQUENCE [LARGE SCALE GENOMIC DNA]</scope>
    <source>
        <strain evidence="2">Q5-1</strain>
    </source>
</reference>
<evidence type="ECO:0000313" key="1">
    <source>
        <dbReference type="EMBL" id="EWT07116.1"/>
    </source>
</evidence>
<dbReference type="Proteomes" id="UP000019494">
    <property type="component" value="Unassembled WGS sequence"/>
</dbReference>
<dbReference type="Pfam" id="PF02423">
    <property type="entry name" value="OCD_Mu_crystall"/>
    <property type="match status" value="1"/>
</dbReference>
<dbReference type="Gene3D" id="3.30.1780.10">
    <property type="entry name" value="ornithine cyclodeaminase, domain 1"/>
    <property type="match status" value="1"/>
</dbReference>
<organism evidence="1 2">
    <name type="scientific">Intrasporangium chromatireducens Q5-1</name>
    <dbReference type="NCBI Taxonomy" id="584657"/>
    <lineage>
        <taxon>Bacteria</taxon>
        <taxon>Bacillati</taxon>
        <taxon>Actinomycetota</taxon>
        <taxon>Actinomycetes</taxon>
        <taxon>Micrococcales</taxon>
        <taxon>Intrasporangiaceae</taxon>
        <taxon>Intrasporangium</taxon>
    </lineage>
</organism>
<name>W9GLJ5_9MICO</name>
<protein>
    <submittedName>
        <fullName evidence="1">Ornithine cyclodeaminase</fullName>
    </submittedName>
</protein>
<gene>
    <name evidence="1" type="ORF">N864_12245</name>
</gene>
<dbReference type="RefSeq" id="WP_034714034.1">
    <property type="nucleotide sequence ID" value="NZ_AWQS01000021.1"/>
</dbReference>
<sequence>MRGSQPGLLALSEQDVRQLLDEATALESQRHAFRALGLGQAQQPGRILMEGPDNTSTFCYAAQVDATSGAVCKFGGVVPGNVDRGLPSISAVIVVLDPDTGIPAALVDGTSVTTIRTSAASAVAAEHLAAPGSSVLAIVGSGVQAEAHVRLMRHVLPLRQVRLVGRTRPSAEAMAGRLRDELDLDVRAVATAQEALSGAHVVVTATTSQSPVFDHADLAPGATVISVGSYAAGRCEVPRDTVLAAESVVVDHREVAGEHAGPVVQAVADGVLDLGAVVELGAVVTGQQPGRRTDDGIVYYNSVGVGVQDAAAATLLVRRAREHGLGKAIEL</sequence>